<comment type="similarity">
    <text evidence="1">Belongs to the CbxX/CfxQ family.</text>
</comment>
<evidence type="ECO:0000256" key="6">
    <source>
        <dbReference type="SAM" id="MobiDB-lite"/>
    </source>
</evidence>
<dbReference type="InterPro" id="IPR041627">
    <property type="entry name" value="AAA_lid_6"/>
</dbReference>
<feature type="compositionally biased region" description="Basic and acidic residues" evidence="6">
    <location>
        <begin position="844"/>
        <end position="873"/>
    </location>
</feature>
<protein>
    <recommendedName>
        <fullName evidence="7">AAA+ ATPase domain-containing protein</fullName>
    </recommendedName>
</protein>
<feature type="compositionally biased region" description="Polar residues" evidence="6">
    <location>
        <begin position="137"/>
        <end position="156"/>
    </location>
</feature>
<dbReference type="InterPro" id="IPR041677">
    <property type="entry name" value="DNA2/NAM7_AAA_11"/>
</dbReference>
<name>A0AAN6IZV7_9PEZI</name>
<dbReference type="Gene3D" id="1.10.8.60">
    <property type="match status" value="2"/>
</dbReference>
<dbReference type="Pfam" id="PF13087">
    <property type="entry name" value="AAA_12"/>
    <property type="match status" value="1"/>
</dbReference>
<feature type="domain" description="AAA+ ATPase" evidence="7">
    <location>
        <begin position="1275"/>
        <end position="1515"/>
    </location>
</feature>
<dbReference type="GO" id="GO:0005524">
    <property type="term" value="F:ATP binding"/>
    <property type="evidence" value="ECO:0007669"/>
    <property type="project" value="UniProtKB-KW"/>
</dbReference>
<gene>
    <name evidence="8" type="ORF">LTR82_017829</name>
</gene>
<feature type="region of interest" description="Disordered" evidence="6">
    <location>
        <begin position="844"/>
        <end position="941"/>
    </location>
</feature>
<dbReference type="FunFam" id="3.40.50.300:FF:000216">
    <property type="entry name" value="Type VII secretion ATPase EccA"/>
    <property type="match status" value="3"/>
</dbReference>
<dbReference type="Gene3D" id="3.40.50.300">
    <property type="entry name" value="P-loop containing nucleotide triphosphate hydrolases"/>
    <property type="match status" value="5"/>
</dbReference>
<dbReference type="PANTHER" id="PTHR43392">
    <property type="entry name" value="AAA-TYPE ATPASE FAMILY PROTEIN / ANKYRIN REPEAT FAMILY PROTEIN"/>
    <property type="match status" value="1"/>
</dbReference>
<feature type="coiled-coil region" evidence="5">
    <location>
        <begin position="1884"/>
        <end position="1934"/>
    </location>
</feature>
<keyword evidence="3" id="KW-0378">Hydrolase</keyword>
<keyword evidence="4" id="KW-0067">ATP-binding</keyword>
<feature type="domain" description="AAA+ ATPase" evidence="7">
    <location>
        <begin position="996"/>
        <end position="1132"/>
    </location>
</feature>
<dbReference type="PANTHER" id="PTHR43392:SF2">
    <property type="entry name" value="AAA-TYPE ATPASE FAMILY PROTEIN _ ANKYRIN REPEAT FAMILY PROTEIN"/>
    <property type="match status" value="1"/>
</dbReference>
<reference evidence="8" key="1">
    <citation type="submission" date="2021-12" db="EMBL/GenBank/DDBJ databases">
        <title>Black yeast isolated from Biological Soil Crust.</title>
        <authorList>
            <person name="Kurbessoian T."/>
        </authorList>
    </citation>
    <scope>NUCLEOTIDE SEQUENCE</scope>
    <source>
        <strain evidence="8">CCFEE 5208</strain>
    </source>
</reference>
<evidence type="ECO:0000256" key="5">
    <source>
        <dbReference type="SAM" id="Coils"/>
    </source>
</evidence>
<evidence type="ECO:0000259" key="7">
    <source>
        <dbReference type="SMART" id="SM00382"/>
    </source>
</evidence>
<dbReference type="InterPro" id="IPR041679">
    <property type="entry name" value="DNA2/NAM7-like_C"/>
</dbReference>
<dbReference type="CDD" id="cd17936">
    <property type="entry name" value="EEXXEc_NFX1"/>
    <property type="match status" value="1"/>
</dbReference>
<dbReference type="InterPro" id="IPR003959">
    <property type="entry name" value="ATPase_AAA_core"/>
</dbReference>
<evidence type="ECO:0000256" key="1">
    <source>
        <dbReference type="ARBA" id="ARBA00010378"/>
    </source>
</evidence>
<dbReference type="Pfam" id="PF13086">
    <property type="entry name" value="AAA_11"/>
    <property type="match status" value="1"/>
</dbReference>
<evidence type="ECO:0000313" key="9">
    <source>
        <dbReference type="Proteomes" id="UP001168146"/>
    </source>
</evidence>
<dbReference type="InterPro" id="IPR027417">
    <property type="entry name" value="P-loop_NTPase"/>
</dbReference>
<keyword evidence="5" id="KW-0175">Coiled coil</keyword>
<keyword evidence="3" id="KW-0347">Helicase</keyword>
<dbReference type="EMBL" id="JASUXU010000181">
    <property type="protein sequence ID" value="KAK0302559.1"/>
    <property type="molecule type" value="Genomic_DNA"/>
</dbReference>
<feature type="region of interest" description="Disordered" evidence="6">
    <location>
        <begin position="1777"/>
        <end position="1852"/>
    </location>
</feature>
<dbReference type="GO" id="GO:0004386">
    <property type="term" value="F:helicase activity"/>
    <property type="evidence" value="ECO:0007669"/>
    <property type="project" value="InterPro"/>
</dbReference>
<feature type="compositionally biased region" description="Polar residues" evidence="6">
    <location>
        <begin position="118"/>
        <end position="128"/>
    </location>
</feature>
<evidence type="ECO:0000256" key="3">
    <source>
        <dbReference type="ARBA" id="ARBA00022806"/>
    </source>
</evidence>
<feature type="region of interest" description="Disordered" evidence="6">
    <location>
        <begin position="118"/>
        <end position="180"/>
    </location>
</feature>
<keyword evidence="2" id="KW-0547">Nucleotide-binding</keyword>
<dbReference type="CDD" id="cd18808">
    <property type="entry name" value="SF1_C_Upf1"/>
    <property type="match status" value="1"/>
</dbReference>
<feature type="compositionally biased region" description="Polar residues" evidence="6">
    <location>
        <begin position="1809"/>
        <end position="1827"/>
    </location>
</feature>
<dbReference type="FunFam" id="1.10.8.60:FF:000160">
    <property type="entry name" value="WGS project CABT00000000 data, contig 2.55"/>
    <property type="match status" value="1"/>
</dbReference>
<comment type="caution">
    <text evidence="8">The sequence shown here is derived from an EMBL/GenBank/DDBJ whole genome shotgun (WGS) entry which is preliminary data.</text>
</comment>
<dbReference type="Pfam" id="PF17866">
    <property type="entry name" value="AAA_lid_6"/>
    <property type="match status" value="1"/>
</dbReference>
<feature type="domain" description="AAA+ ATPase" evidence="7">
    <location>
        <begin position="1547"/>
        <end position="1688"/>
    </location>
</feature>
<dbReference type="Proteomes" id="UP001168146">
    <property type="component" value="Unassembled WGS sequence"/>
</dbReference>
<dbReference type="GO" id="GO:0016887">
    <property type="term" value="F:ATP hydrolysis activity"/>
    <property type="evidence" value="ECO:0007669"/>
    <property type="project" value="InterPro"/>
</dbReference>
<dbReference type="PRINTS" id="PR00819">
    <property type="entry name" value="CBXCFQXSUPER"/>
</dbReference>
<dbReference type="InterPro" id="IPR047187">
    <property type="entry name" value="SF1_C_Upf1"/>
</dbReference>
<feature type="compositionally biased region" description="Low complexity" evidence="6">
    <location>
        <begin position="1781"/>
        <end position="1795"/>
    </location>
</feature>
<dbReference type="InterPro" id="IPR027796">
    <property type="entry name" value="OTT_1508_deam-like"/>
</dbReference>
<dbReference type="SMART" id="SM00382">
    <property type="entry name" value="AAA"/>
    <property type="match status" value="3"/>
</dbReference>
<evidence type="ECO:0000256" key="4">
    <source>
        <dbReference type="ARBA" id="ARBA00022840"/>
    </source>
</evidence>
<evidence type="ECO:0000256" key="2">
    <source>
        <dbReference type="ARBA" id="ARBA00022741"/>
    </source>
</evidence>
<dbReference type="CDD" id="cd00009">
    <property type="entry name" value="AAA"/>
    <property type="match status" value="2"/>
</dbReference>
<dbReference type="Pfam" id="PF00004">
    <property type="entry name" value="AAA"/>
    <property type="match status" value="3"/>
</dbReference>
<dbReference type="Pfam" id="PF14441">
    <property type="entry name" value="OTT_1508_deam"/>
    <property type="match status" value="1"/>
</dbReference>
<dbReference type="InterPro" id="IPR050773">
    <property type="entry name" value="CbxX/CfxQ_RuBisCO_ESX"/>
</dbReference>
<proteinExistence type="inferred from homology"/>
<dbReference type="SUPFAM" id="SSF52540">
    <property type="entry name" value="P-loop containing nucleoside triphosphate hydrolases"/>
    <property type="match status" value="4"/>
</dbReference>
<accession>A0AAN6IZV7</accession>
<sequence length="1969" mass="219326">MSRVLDHYRSKDWRPRIHAELTLLEALHDSRCMLFGNDKYIACSKPACFCCYHYIGYHSGSFIRPPCHNKVYINWQPPNLVTDTSHARALGQRDVINKVTQEVRRAIVERVLNTRNNMRWHPDSSTGITPLRDRGSRTGTQLGYTRDPSMSSVQGRSSRDKCSQTDAGSSGGEESEDGGTGKSFIGALLAKALHDRTKEKILVICYTNHALNQFLEDLLDIGIAPERMVRLGAKSTQRTKQLSLSEQSSRRSQDVWNIVNRLDGEADAQQVVVDYLVSDFVDFKPSAASILALLEFSEHDSEFYDALQTPEMEDGEMMVGKKGKKIGTQYLFDQWCDGHDAGVFKNMVDAEHAHVWQLDKESRLRRLRGWMHEILQDLVTGIGAAVDDFSTIEKTLRKARDQRDGDIIKQRQIIACTTTAAAKYTKHLQSASPGIILVEEAGEILESHVLTAMTTSTKQLILVGDHQQLRPKVNNYQLTVERGRGYDLNRSLFERLVKTGFPHTTLHQQHRMCPEISSLVKEIAYPHLIDAPSTTQREPLRGLLSRVVFIDHRHSELKSNIADHRDEGTPQGYGTSDQVVITPYLGQLSLLRGELARENDPLLNDLDSFDLVRAGVMSKASAASTKQPIRLSTIEDNYQGEESDIVIVSLTRSNTDGEIGFMISQERLNVLLSRARKALIIIGDSETFTASRKGAPVWIPLIKVLGERNALFDGLPIRCEQHPAKEMVLAMPEDFDEQCPDGGCSAQCGSKLACKLHVCLRKCHKLADHSKIKCDQRLTDQCPRNHKVSWICSAIRPASCRVCDREAQIAAERQQRELELEKKRQDLQAAYAQKLAAIQSDIDDTRQSLRDRREAHERDDVLRQRQKDSETVRKQVAVQRQKKAIPKTPQSNDPAGQPIRRLSAAGPAEKATQDGISDSHPTVSHDPPTKAKGEIVQPNSKARADWEFQKEMEGASNASLDTLMAMIGLENVKDHFLDIKARVDLAVRQDTDVKKTRFSTAFLGNPGTGKTTVARLYADFLTSIGALPGSHFVETTGSKLANEGVQGCKKMLDDILKEGGGALFIDESYQLASSSNYGGKAVLDFLLAEVENLTGKVVFILAGYNKQMESFFAHNPGIPNRFPSQIQFAGYEDVELLAILDYGVEKQYDGRMKLEGGSGGLYARILARRIGRGRGTVGFGNARAVENALSIVYSRQANRLRAERRTGSMPDDFLLTQTDIIGPEPSDVLSNNATWKKLQGMVGLKSVKEATQALFNSIWFNYQRELAEEQLVDFSLNKVFLESPGTGKTTVAKMYGKILADIGMLSNGVVIMKTPADFIGNVLGGSEANTKGILGAAIGKVLVIDEAYSLYGRSGNSDPYRTAVIDTIVAEVQNVPGDDRCVLLLGYKEQMEEMMQNVNPGLRRRFSPDSGFVFEDFDDAQMMVIFDNKLNAIGFKATPKAREVALIMLQRARNRPNFGNAGEVDNLLNDTKLRQQKRISREGYAAPMMLEAHDFDPDHERGERATTNIAMLFKDVVGCDGIVAQLQGYQQFAANMKACGMDPRDQLPFTFLFRGPPGTGKTSTARRMGKVYYDMGFLAKAEVVECSAKDLIGEYVGQTGPKTQKLIESALGKVLFLDEAYRLREGHFAKEAIDELVDCVTKPHFFQKVVIILAGYENDINQLMDVNPGLSSRFPETVDFRCMTTQESFTLLQQLFTNKKQIDSAVLSNPTDQFREQALASLDQLCALSNFASARDTQTLAKSILRKMMHTVKPTKDSMSVPESLVTAEIDSIVRERSQRAEAASSSAIAEMVPTQPAPRPRERQAPTKTRTANAQHVETEQAQQLTGAEEPATQAGDDPAEDPSGLGGNKVAVRDAGVSDAVWDQLQQDKLKEEEEAREVIRLREEEVRLKAWLKNCADAKRQRELAEIERKRKALEQKKKREEMMKKKLMQMGRCPMGYAWIKQASGYRCDGGSHYLSDGDVEGLCQ</sequence>
<evidence type="ECO:0000313" key="8">
    <source>
        <dbReference type="EMBL" id="KAK0302559.1"/>
    </source>
</evidence>
<dbReference type="InterPro" id="IPR003593">
    <property type="entry name" value="AAA+_ATPase"/>
</dbReference>
<dbReference type="InterPro" id="IPR000641">
    <property type="entry name" value="CbxX/CfxQ"/>
</dbReference>
<organism evidence="8 9">
    <name type="scientific">Friedmanniomyces endolithicus</name>
    <dbReference type="NCBI Taxonomy" id="329885"/>
    <lineage>
        <taxon>Eukaryota</taxon>
        <taxon>Fungi</taxon>
        <taxon>Dikarya</taxon>
        <taxon>Ascomycota</taxon>
        <taxon>Pezizomycotina</taxon>
        <taxon>Dothideomycetes</taxon>
        <taxon>Dothideomycetidae</taxon>
        <taxon>Mycosphaerellales</taxon>
        <taxon>Teratosphaeriaceae</taxon>
        <taxon>Friedmanniomyces</taxon>
    </lineage>
</organism>